<reference evidence="3" key="1">
    <citation type="submission" date="2016-10" db="EMBL/GenBank/DDBJ databases">
        <authorList>
            <person name="Varghese N."/>
            <person name="Submissions S."/>
        </authorList>
    </citation>
    <scope>NUCLEOTIDE SEQUENCE [LARGE SCALE GENOMIC DNA]</scope>
    <source>
        <strain evidence="3">CGMCC 1.10789</strain>
    </source>
</reference>
<sequence length="291" mass="31234">MRAIFLLVLLLGVGLAGGAVYMANGYISQYQAQLERERAARAKIVKTVDVYVAKESLRYGDPITPDNVIAVKWPENALPEGVFTDLEALFPEGAERPRTALRAIEKFEPLLPVKMTEPGEDAGVASRLGAGKRAFAISVDVATGVSGFLRPGDRVDVYWTGRPPLRSGGERGGSITKLIGSNIRLIAVDQIADSDRASPTIARTVTVEASPEEVARLAQAQSTGKLSLALVGVRDETVVSGVEIDQRELLGIEDAPEPVEEVDVAETEPEVCTIRTRRGSEVVITEIPCTN</sequence>
<dbReference type="NCBIfam" id="TIGR03177">
    <property type="entry name" value="pilus_cpaB"/>
    <property type="match status" value="1"/>
</dbReference>
<dbReference type="Proteomes" id="UP000199328">
    <property type="component" value="Unassembled WGS sequence"/>
</dbReference>
<evidence type="ECO:0000313" key="3">
    <source>
        <dbReference type="Proteomes" id="UP000199328"/>
    </source>
</evidence>
<dbReference type="EMBL" id="FNFV01000003">
    <property type="protein sequence ID" value="SDK52962.1"/>
    <property type="molecule type" value="Genomic_DNA"/>
</dbReference>
<dbReference type="AlphaFoldDB" id="A0A1G9CMU5"/>
<dbReference type="Pfam" id="PF08666">
    <property type="entry name" value="SAF"/>
    <property type="match status" value="1"/>
</dbReference>
<dbReference type="STRING" id="990712.SAMN05216257_103168"/>
<proteinExistence type="predicted"/>
<dbReference type="InterPro" id="IPR013974">
    <property type="entry name" value="SAF"/>
</dbReference>
<dbReference type="SMART" id="SM00858">
    <property type="entry name" value="SAF"/>
    <property type="match status" value="1"/>
</dbReference>
<name>A0A1G9CMU5_9RHOB</name>
<evidence type="ECO:0000313" key="2">
    <source>
        <dbReference type="EMBL" id="SDK52962.1"/>
    </source>
</evidence>
<dbReference type="OrthoDB" id="163768at2"/>
<dbReference type="Pfam" id="PF16976">
    <property type="entry name" value="RcpC"/>
    <property type="match status" value="1"/>
</dbReference>
<dbReference type="CDD" id="cd11614">
    <property type="entry name" value="SAF_CpaB_FlgA_like"/>
    <property type="match status" value="1"/>
</dbReference>
<evidence type="ECO:0000259" key="1">
    <source>
        <dbReference type="SMART" id="SM00858"/>
    </source>
</evidence>
<gene>
    <name evidence="2" type="ORF">SAMN05216257_103168</name>
</gene>
<protein>
    <submittedName>
        <fullName evidence="2">Pilus assembly protein CpaB</fullName>
    </submittedName>
</protein>
<keyword evidence="3" id="KW-1185">Reference proteome</keyword>
<accession>A0A1G9CMU5</accession>
<feature type="domain" description="SAF" evidence="1">
    <location>
        <begin position="48"/>
        <end position="116"/>
    </location>
</feature>
<dbReference type="InterPro" id="IPR031571">
    <property type="entry name" value="RcpC_dom"/>
</dbReference>
<dbReference type="InterPro" id="IPR017592">
    <property type="entry name" value="Pilus_assmbl_Flp-typ_CpaB"/>
</dbReference>
<dbReference type="RefSeq" id="WP_092499806.1">
    <property type="nucleotide sequence ID" value="NZ_FNFV01000003.1"/>
</dbReference>
<organism evidence="2 3">
    <name type="scientific">Meinhardsimonia xiamenensis</name>
    <dbReference type="NCBI Taxonomy" id="990712"/>
    <lineage>
        <taxon>Bacteria</taxon>
        <taxon>Pseudomonadati</taxon>
        <taxon>Pseudomonadota</taxon>
        <taxon>Alphaproteobacteria</taxon>
        <taxon>Rhodobacterales</taxon>
        <taxon>Paracoccaceae</taxon>
        <taxon>Meinhardsimonia</taxon>
    </lineage>
</organism>